<dbReference type="Gene3D" id="3.50.50.60">
    <property type="entry name" value="FAD/NAD(P)-binding domain"/>
    <property type="match status" value="1"/>
</dbReference>
<dbReference type="PRINTS" id="PR00757">
    <property type="entry name" value="AMINEOXDASEF"/>
</dbReference>
<gene>
    <name evidence="6" type="ORF">KCV87_33450</name>
</gene>
<comment type="cofactor">
    <cofactor evidence="1">
        <name>FAD</name>
        <dbReference type="ChEBI" id="CHEBI:57692"/>
    </cofactor>
</comment>
<dbReference type="InterPro" id="IPR001613">
    <property type="entry name" value="Flavin_amine_oxidase"/>
</dbReference>
<dbReference type="PANTHER" id="PTHR43563:SF1">
    <property type="entry name" value="AMINE OXIDASE [FLAVIN-CONTAINING] B"/>
    <property type="match status" value="1"/>
</dbReference>
<feature type="domain" description="Amine oxidase" evidence="5">
    <location>
        <begin position="27"/>
        <end position="437"/>
    </location>
</feature>
<dbReference type="PANTHER" id="PTHR43563">
    <property type="entry name" value="AMINE OXIDASE"/>
    <property type="match status" value="1"/>
</dbReference>
<evidence type="ECO:0000256" key="4">
    <source>
        <dbReference type="PIRSR" id="PIRSR601613-1"/>
    </source>
</evidence>
<comment type="similarity">
    <text evidence="2">Belongs to the flavin monoamine oxidase family.</text>
</comment>
<feature type="binding site" evidence="4">
    <location>
        <begin position="47"/>
        <end position="48"/>
    </location>
    <ligand>
        <name>FAD</name>
        <dbReference type="ChEBI" id="CHEBI:57692"/>
    </ligand>
</feature>
<evidence type="ECO:0000256" key="2">
    <source>
        <dbReference type="ARBA" id="ARBA00005995"/>
    </source>
</evidence>
<dbReference type="Pfam" id="PF01593">
    <property type="entry name" value="Amino_oxidase"/>
    <property type="match status" value="1"/>
</dbReference>
<keyword evidence="3" id="KW-0560">Oxidoreductase</keyword>
<name>A0AA45R3X1_9PSEU</name>
<dbReference type="SUPFAM" id="SSF51905">
    <property type="entry name" value="FAD/NAD(P)-binding domain"/>
    <property type="match status" value="1"/>
</dbReference>
<dbReference type="AlphaFoldDB" id="A0AA45R3X1"/>
<dbReference type="InterPro" id="IPR002937">
    <property type="entry name" value="Amino_oxidase"/>
</dbReference>
<dbReference type="InterPro" id="IPR036188">
    <property type="entry name" value="FAD/NAD-bd_sf"/>
</dbReference>
<evidence type="ECO:0000256" key="1">
    <source>
        <dbReference type="ARBA" id="ARBA00001974"/>
    </source>
</evidence>
<protein>
    <submittedName>
        <fullName evidence="6">FAD-dependent oxidoreductase</fullName>
    </submittedName>
</protein>
<dbReference type="Proteomes" id="UP000677152">
    <property type="component" value="Chromosome"/>
</dbReference>
<evidence type="ECO:0000313" key="7">
    <source>
        <dbReference type="Proteomes" id="UP000677152"/>
    </source>
</evidence>
<dbReference type="InterPro" id="IPR050703">
    <property type="entry name" value="Flavin_MAO"/>
</dbReference>
<organism evidence="6 7">
    <name type="scientific">Actinosynnema pretiosum subsp. pretiosum</name>
    <dbReference type="NCBI Taxonomy" id="103721"/>
    <lineage>
        <taxon>Bacteria</taxon>
        <taxon>Bacillati</taxon>
        <taxon>Actinomycetota</taxon>
        <taxon>Actinomycetes</taxon>
        <taxon>Pseudonocardiales</taxon>
        <taxon>Pseudonocardiaceae</taxon>
        <taxon>Actinosynnema</taxon>
    </lineage>
</organism>
<accession>A0AA45R3X1</accession>
<dbReference type="EMBL" id="CP073249">
    <property type="protein sequence ID" value="QUF04189.1"/>
    <property type="molecule type" value="Genomic_DNA"/>
</dbReference>
<reference evidence="6" key="1">
    <citation type="submission" date="2021-04" db="EMBL/GenBank/DDBJ databases">
        <title>Genomic sequence of Actinosynnema pretiosum subsp. pretiosum ATCC 31280 (C-14919).</title>
        <authorList>
            <person name="Bai L."/>
            <person name="Wang X."/>
            <person name="Xiao Y."/>
        </authorList>
    </citation>
    <scope>NUCLEOTIDE SEQUENCE</scope>
    <source>
        <strain evidence="6">ATCC 31280</strain>
    </source>
</reference>
<dbReference type="GO" id="GO:0016491">
    <property type="term" value="F:oxidoreductase activity"/>
    <property type="evidence" value="ECO:0007669"/>
    <property type="project" value="UniProtKB-KW"/>
</dbReference>
<feature type="binding site" evidence="4">
    <location>
        <position position="240"/>
    </location>
    <ligand>
        <name>FAD</name>
        <dbReference type="ChEBI" id="CHEBI:57692"/>
    </ligand>
</feature>
<proteinExistence type="inferred from homology"/>
<sequence length="443" mass="46805">MDGVDLRADDSSVERRDHDVIVVGAGFAGAVAARELRALGLRVLVLEARHRVGGRTWTDAFAGRSVELGGQFLSPGHELAMAALRRYGIGTTTGPTPTRAVVTTPDGPESHALAEFATRQGGLLERLFEGSRDYFPRPADPLFRADLVRRVDHLSLRDRLDRLGLTPAEEALVSGITAGQSGGSSARGALTGLAQWWALAGSTPEDWYAGQSLRPVEGMSALIGAILDESRATVCLNSPVHSIAQAGGRVRVTAGLGREHAAKAVVVALPVNVWKRVRFHPGLPEAHATATRQGVGVPHARKLWLHVRGLDDDVVVSGAEGDPFAALSSQGRVDDGQLLFGLNTLPALDIRDRASVELALKEVLPEASLVAYRAHDWGADPYSRGAWALRGPGQLLAQLPAIQQPHGRLAFATADIASGWVGFVEGAFESGARAAAQAARIAG</sequence>
<evidence type="ECO:0000259" key="5">
    <source>
        <dbReference type="Pfam" id="PF01593"/>
    </source>
</evidence>
<evidence type="ECO:0000256" key="3">
    <source>
        <dbReference type="ARBA" id="ARBA00023002"/>
    </source>
</evidence>
<evidence type="ECO:0000313" key="6">
    <source>
        <dbReference type="EMBL" id="QUF04189.1"/>
    </source>
</evidence>